<dbReference type="PANTHER" id="PTHR47515:SF1">
    <property type="entry name" value="BLR2054 PROTEIN"/>
    <property type="match status" value="1"/>
</dbReference>
<dbReference type="InterPro" id="IPR012337">
    <property type="entry name" value="RNaseH-like_sf"/>
</dbReference>
<dbReference type="NCBIfam" id="NF033516">
    <property type="entry name" value="transpos_IS3"/>
    <property type="match status" value="1"/>
</dbReference>
<dbReference type="Gene3D" id="3.30.420.10">
    <property type="entry name" value="Ribonuclease H-like superfamily/Ribonuclease H"/>
    <property type="match status" value="1"/>
</dbReference>
<dbReference type="PROSITE" id="PS50994">
    <property type="entry name" value="INTEGRASE"/>
    <property type="match status" value="1"/>
</dbReference>
<dbReference type="GO" id="GO:0003677">
    <property type="term" value="F:DNA binding"/>
    <property type="evidence" value="ECO:0007669"/>
    <property type="project" value="InterPro"/>
</dbReference>
<dbReference type="KEGG" id="ccah:DWG20_03180"/>
<keyword evidence="1" id="KW-0175">Coiled coil</keyword>
<dbReference type="PANTHER" id="PTHR47515">
    <property type="entry name" value="LOW CALCIUM RESPONSE LOCUS PROTEIN T"/>
    <property type="match status" value="1"/>
</dbReference>
<dbReference type="OrthoDB" id="8613987at2"/>
<dbReference type="SUPFAM" id="SSF46689">
    <property type="entry name" value="Homeodomain-like"/>
    <property type="match status" value="1"/>
</dbReference>
<evidence type="ECO:0000313" key="5">
    <source>
        <dbReference type="Proteomes" id="UP000254537"/>
    </source>
</evidence>
<evidence type="ECO:0000256" key="1">
    <source>
        <dbReference type="SAM" id="Coils"/>
    </source>
</evidence>
<evidence type="ECO:0000259" key="2">
    <source>
        <dbReference type="PROSITE" id="PS50994"/>
    </source>
</evidence>
<dbReference type="SUPFAM" id="SSF53098">
    <property type="entry name" value="Ribonuclease H-like"/>
    <property type="match status" value="1"/>
</dbReference>
<dbReference type="Pfam" id="PF01527">
    <property type="entry name" value="HTH_Tnp_1"/>
    <property type="match status" value="1"/>
</dbReference>
<dbReference type="KEGG" id="ccah:DWG20_09980"/>
<organism evidence="4 5">
    <name type="scientific">Crenobacter cavernae</name>
    <dbReference type="NCBI Taxonomy" id="2290923"/>
    <lineage>
        <taxon>Bacteria</taxon>
        <taxon>Pseudomonadati</taxon>
        <taxon>Pseudomonadota</taxon>
        <taxon>Betaproteobacteria</taxon>
        <taxon>Neisseriales</taxon>
        <taxon>Neisseriaceae</taxon>
        <taxon>Crenobacter</taxon>
    </lineage>
</organism>
<feature type="domain" description="Integrase catalytic" evidence="2">
    <location>
        <begin position="199"/>
        <end position="360"/>
    </location>
</feature>
<name>A0A345Y739_9NEIS</name>
<dbReference type="Pfam" id="PF13276">
    <property type="entry name" value="HTH_21"/>
    <property type="match status" value="1"/>
</dbReference>
<dbReference type="Pfam" id="PF13683">
    <property type="entry name" value="rve_3"/>
    <property type="match status" value="1"/>
</dbReference>
<dbReference type="InterPro" id="IPR036397">
    <property type="entry name" value="RNaseH_sf"/>
</dbReference>
<dbReference type="InterPro" id="IPR025948">
    <property type="entry name" value="HTH-like_dom"/>
</dbReference>
<dbReference type="GO" id="GO:0015074">
    <property type="term" value="P:DNA integration"/>
    <property type="evidence" value="ECO:0007669"/>
    <property type="project" value="InterPro"/>
</dbReference>
<dbReference type="AlphaFoldDB" id="A0A345Y739"/>
<dbReference type="InterPro" id="IPR001584">
    <property type="entry name" value="Integrase_cat-core"/>
</dbReference>
<dbReference type="EMBL" id="CP031337">
    <property type="protein sequence ID" value="AXK38507.1"/>
    <property type="molecule type" value="Genomic_DNA"/>
</dbReference>
<accession>A0A345Y739</accession>
<protein>
    <submittedName>
        <fullName evidence="4">IS3 family transposase</fullName>
    </submittedName>
</protein>
<dbReference type="Proteomes" id="UP000254537">
    <property type="component" value="Chromosome"/>
</dbReference>
<dbReference type="GO" id="GO:0006313">
    <property type="term" value="P:DNA transposition"/>
    <property type="evidence" value="ECO:0007669"/>
    <property type="project" value="InterPro"/>
</dbReference>
<dbReference type="GO" id="GO:0004803">
    <property type="term" value="F:transposase activity"/>
    <property type="evidence" value="ECO:0007669"/>
    <property type="project" value="InterPro"/>
</dbReference>
<evidence type="ECO:0000313" key="3">
    <source>
        <dbReference type="EMBL" id="AXK38507.1"/>
    </source>
</evidence>
<dbReference type="InterPro" id="IPR048020">
    <property type="entry name" value="Transpos_IS3"/>
</dbReference>
<reference evidence="4 5" key="1">
    <citation type="submission" date="2018-07" db="EMBL/GenBank/DDBJ databases">
        <title>Crenobacter cavernae sp. nov., isolated from a karst cave.</title>
        <authorList>
            <person name="Zhu H."/>
        </authorList>
    </citation>
    <scope>NUCLEOTIDE SEQUENCE [LARGE SCALE GENOMIC DNA]</scope>
    <source>
        <strain evidence="4 5">K1W11S-77</strain>
    </source>
</reference>
<sequence>MKKRFSQEQIISILKEAETGLKVAELCRKYGIADATYYNWKAKYGEMTVSEAQRLKELEQENARLKRLLAESLLDNAALKDLLGRKLVSPQARREAVTLLMTERAMGVTRACGLVGISRSLYRYRSSRTGTDGLLTERMVALAGEKRRYGYRRLQVLLHREGWRVNHKRCYRLYRQAGLSIRKRRRKQIAGVERKPLPRPQAPNLSWSMDFVADGLADGRRLRCLNIVDDYTRECLAIEVDTSLPGLRVASVLERLANARGLPLSITVDNGPEFAGKALDAWAYAQGVRLSFIRPGRPVENAYIESFNGRFRDECLNEHWFVSMRHAREVIEAWRIEYNGERPHSSLGYLTPNQFAEAYRQAELLTPDSILVSD</sequence>
<dbReference type="EMBL" id="CP031337">
    <property type="protein sequence ID" value="AXK39741.1"/>
    <property type="molecule type" value="Genomic_DNA"/>
</dbReference>
<dbReference type="InterPro" id="IPR009057">
    <property type="entry name" value="Homeodomain-like_sf"/>
</dbReference>
<proteinExistence type="predicted"/>
<gene>
    <name evidence="3" type="ORF">DWG20_03180</name>
    <name evidence="4" type="ORF">DWG20_09980</name>
</gene>
<dbReference type="InterPro" id="IPR002514">
    <property type="entry name" value="Transposase_8"/>
</dbReference>
<feature type="coiled-coil region" evidence="1">
    <location>
        <begin position="48"/>
        <end position="75"/>
    </location>
</feature>
<evidence type="ECO:0000313" key="4">
    <source>
        <dbReference type="EMBL" id="AXK39741.1"/>
    </source>
</evidence>